<evidence type="ECO:0000256" key="2">
    <source>
        <dbReference type="ARBA" id="ARBA00019992"/>
    </source>
</evidence>
<keyword evidence="6" id="KW-1185">Reference proteome</keyword>
<proteinExistence type="inferred from homology"/>
<reference evidence="6" key="1">
    <citation type="submission" date="2016-10" db="EMBL/GenBank/DDBJ databases">
        <authorList>
            <person name="Varghese N."/>
            <person name="Submissions S."/>
        </authorList>
    </citation>
    <scope>NUCLEOTIDE SEQUENCE [LARGE SCALE GENOMIC DNA]</scope>
    <source>
        <strain evidence="6">DSM 1565</strain>
    </source>
</reference>
<dbReference type="RefSeq" id="WP_092869440.1">
    <property type="nucleotide sequence ID" value="NZ_FPCH01000004.1"/>
</dbReference>
<evidence type="ECO:0000313" key="5">
    <source>
        <dbReference type="EMBL" id="SFV38932.1"/>
    </source>
</evidence>
<evidence type="ECO:0000256" key="4">
    <source>
        <dbReference type="ARBA" id="ARBA00022803"/>
    </source>
</evidence>
<sequence>MEIDQQGLALTGATEKGAALFRSALDELVYFKSSVLSTLDKTIEENPGFALPYFARAYLDLFMTEPEFAKRAKNTLEELKTKVDIAKLTSRERHHAAAIEAWIGGDLRKSARILDQLGLDEPRDILALRIGHELDFFAGNKRSLRDRVARHLNAWSPSDPHYGIVQGCYAFGLEENGQFERAEEHGLIALSVRPDDVWALHAVTHSFEMRGKIADGLRFMNERSGDWAEGNLFSAHNWWHKSLFNTDIGDYTAAFEIYDKAIFNQDSPKIALVLLDASSLLWRLHLQRVPVGDRFAQLAHAWDALASDPFYVFNDVHAIMAYVGSGRIADARAVVSRLEQYVADGHQDTNNYYNTVRVGLPLAKALVAFGEDRYETALDLLYDVRENAIEFGGSEAQRDAIDRTLLEAAIRSGSSNLAAALASERVNLNPNNPYNWSKMAEALRLSQALERAGESDARSRSLKDEVRRSLDWREPRSSAASTACPFQN</sequence>
<name>A0A1I7NWA7_9HYPH</name>
<dbReference type="AlphaFoldDB" id="A0A1I7NWA7"/>
<dbReference type="Gene3D" id="1.25.40.10">
    <property type="entry name" value="Tetratricopeptide repeat domain"/>
    <property type="match status" value="1"/>
</dbReference>
<protein>
    <recommendedName>
        <fullName evidence="2">Tetratricopeptide repeat protein 38</fullName>
    </recommendedName>
</protein>
<keyword evidence="3" id="KW-0677">Repeat</keyword>
<keyword evidence="4" id="KW-0802">TPR repeat</keyword>
<dbReference type="InterPro" id="IPR011990">
    <property type="entry name" value="TPR-like_helical_dom_sf"/>
</dbReference>
<dbReference type="PANTHER" id="PTHR16263">
    <property type="entry name" value="TETRATRICOPEPTIDE REPEAT PROTEIN 38"/>
    <property type="match status" value="1"/>
</dbReference>
<dbReference type="InterPro" id="IPR033891">
    <property type="entry name" value="TTC38"/>
</dbReference>
<dbReference type="OrthoDB" id="9815900at2"/>
<dbReference type="STRING" id="51670.SAMN04488557_3949"/>
<dbReference type="SUPFAM" id="SSF48452">
    <property type="entry name" value="TPR-like"/>
    <property type="match status" value="1"/>
</dbReference>
<evidence type="ECO:0000313" key="6">
    <source>
        <dbReference type="Proteomes" id="UP000199423"/>
    </source>
</evidence>
<dbReference type="EMBL" id="FPCH01000004">
    <property type="protein sequence ID" value="SFV38932.1"/>
    <property type="molecule type" value="Genomic_DNA"/>
</dbReference>
<dbReference type="CDD" id="cd05804">
    <property type="entry name" value="StaR_like"/>
    <property type="match status" value="1"/>
</dbReference>
<gene>
    <name evidence="5" type="ORF">SAMN04488557_3949</name>
</gene>
<dbReference type="Proteomes" id="UP000199423">
    <property type="component" value="Unassembled WGS sequence"/>
</dbReference>
<evidence type="ECO:0000256" key="1">
    <source>
        <dbReference type="ARBA" id="ARBA00005857"/>
    </source>
</evidence>
<comment type="similarity">
    <text evidence="1">Belongs to the TTC38 family.</text>
</comment>
<accession>A0A1I7NWA7</accession>
<organism evidence="5 6">
    <name type="scientific">Hyphomicrobium facile</name>
    <dbReference type="NCBI Taxonomy" id="51670"/>
    <lineage>
        <taxon>Bacteria</taxon>
        <taxon>Pseudomonadati</taxon>
        <taxon>Pseudomonadota</taxon>
        <taxon>Alphaproteobacteria</taxon>
        <taxon>Hyphomicrobiales</taxon>
        <taxon>Hyphomicrobiaceae</taxon>
        <taxon>Hyphomicrobium</taxon>
    </lineage>
</organism>
<dbReference type="PANTHER" id="PTHR16263:SF4">
    <property type="entry name" value="TETRATRICOPEPTIDE REPEAT PROTEIN 38"/>
    <property type="match status" value="1"/>
</dbReference>
<evidence type="ECO:0000256" key="3">
    <source>
        <dbReference type="ARBA" id="ARBA00022737"/>
    </source>
</evidence>